<dbReference type="Proteomes" id="UP000828390">
    <property type="component" value="Unassembled WGS sequence"/>
</dbReference>
<dbReference type="EMBL" id="JAIWYP010000015">
    <property type="protein sequence ID" value="KAH3699998.1"/>
    <property type="molecule type" value="Genomic_DNA"/>
</dbReference>
<dbReference type="AlphaFoldDB" id="A0A9D3YJK2"/>
<proteinExistence type="predicted"/>
<name>A0A9D3YJK2_DREPO</name>
<organism evidence="1 2">
    <name type="scientific">Dreissena polymorpha</name>
    <name type="common">Zebra mussel</name>
    <name type="synonym">Mytilus polymorpha</name>
    <dbReference type="NCBI Taxonomy" id="45954"/>
    <lineage>
        <taxon>Eukaryota</taxon>
        <taxon>Metazoa</taxon>
        <taxon>Spiralia</taxon>
        <taxon>Lophotrochozoa</taxon>
        <taxon>Mollusca</taxon>
        <taxon>Bivalvia</taxon>
        <taxon>Autobranchia</taxon>
        <taxon>Heteroconchia</taxon>
        <taxon>Euheterodonta</taxon>
        <taxon>Imparidentia</taxon>
        <taxon>Neoheterodontei</taxon>
        <taxon>Myida</taxon>
        <taxon>Dreissenoidea</taxon>
        <taxon>Dreissenidae</taxon>
        <taxon>Dreissena</taxon>
    </lineage>
</organism>
<keyword evidence="2" id="KW-1185">Reference proteome</keyword>
<protein>
    <submittedName>
        <fullName evidence="1">Uncharacterized protein</fullName>
    </submittedName>
</protein>
<evidence type="ECO:0000313" key="2">
    <source>
        <dbReference type="Proteomes" id="UP000828390"/>
    </source>
</evidence>
<evidence type="ECO:0000313" key="1">
    <source>
        <dbReference type="EMBL" id="KAH3699998.1"/>
    </source>
</evidence>
<accession>A0A9D3YJK2</accession>
<reference evidence="1" key="2">
    <citation type="submission" date="2020-11" db="EMBL/GenBank/DDBJ databases">
        <authorList>
            <person name="McCartney M.A."/>
            <person name="Auch B."/>
            <person name="Kono T."/>
            <person name="Mallez S."/>
            <person name="Becker A."/>
            <person name="Gohl D.M."/>
            <person name="Silverstein K.A.T."/>
            <person name="Koren S."/>
            <person name="Bechman K.B."/>
            <person name="Herman A."/>
            <person name="Abrahante J.E."/>
            <person name="Garbe J."/>
        </authorList>
    </citation>
    <scope>NUCLEOTIDE SEQUENCE</scope>
    <source>
        <strain evidence="1">Duluth1</strain>
        <tissue evidence="1">Whole animal</tissue>
    </source>
</reference>
<comment type="caution">
    <text evidence="1">The sequence shown here is derived from an EMBL/GenBank/DDBJ whole genome shotgun (WGS) entry which is preliminary data.</text>
</comment>
<reference evidence="1" key="1">
    <citation type="journal article" date="2019" name="bioRxiv">
        <title>The Genome of the Zebra Mussel, Dreissena polymorpha: A Resource for Invasive Species Research.</title>
        <authorList>
            <person name="McCartney M.A."/>
            <person name="Auch B."/>
            <person name="Kono T."/>
            <person name="Mallez S."/>
            <person name="Zhang Y."/>
            <person name="Obille A."/>
            <person name="Becker A."/>
            <person name="Abrahante J.E."/>
            <person name="Garbe J."/>
            <person name="Badalamenti J.P."/>
            <person name="Herman A."/>
            <person name="Mangelson H."/>
            <person name="Liachko I."/>
            <person name="Sullivan S."/>
            <person name="Sone E.D."/>
            <person name="Koren S."/>
            <person name="Silverstein K.A.T."/>
            <person name="Beckman K.B."/>
            <person name="Gohl D.M."/>
        </authorList>
    </citation>
    <scope>NUCLEOTIDE SEQUENCE</scope>
    <source>
        <strain evidence="1">Duluth1</strain>
        <tissue evidence="1">Whole animal</tissue>
    </source>
</reference>
<sequence>MIETELAYHCCSSRSKIDGTFDFDKGLQRLYNDSQCGLEQLRVGVKRELLLLRGVHCYVSLHDNFDNHTQDKVANAIALKFYCIKKIALECTGDGNCIFNTFPYTCRG</sequence>
<gene>
    <name evidence="1" type="ORF">DPMN_074961</name>
</gene>